<dbReference type="EC" id="3.5.1.28" evidence="4"/>
<accession>A0A1V1V8E5</accession>
<feature type="signal peptide" evidence="10">
    <location>
        <begin position="1"/>
        <end position="23"/>
    </location>
</feature>
<dbReference type="Gene3D" id="3.40.630.40">
    <property type="entry name" value="Zn-dependent exopeptidases"/>
    <property type="match status" value="1"/>
</dbReference>
<evidence type="ECO:0000313" key="12">
    <source>
        <dbReference type="EMBL" id="BAX51704.1"/>
    </source>
</evidence>
<dbReference type="InterPro" id="IPR050695">
    <property type="entry name" value="N-acetylmuramoyl_amidase_3"/>
</dbReference>
<dbReference type="Proteomes" id="UP000218676">
    <property type="component" value="Chromosome 1"/>
</dbReference>
<dbReference type="PANTHER" id="PTHR30404:SF6">
    <property type="entry name" value="N-ACETYLMURAMOYL-L-ALANINE AMIDASE AMIB"/>
    <property type="match status" value="1"/>
</dbReference>
<dbReference type="InterPro" id="IPR002508">
    <property type="entry name" value="MurNAc-LAA_cat"/>
</dbReference>
<dbReference type="PROSITE" id="PS51782">
    <property type="entry name" value="LYSM"/>
    <property type="match status" value="3"/>
</dbReference>
<evidence type="ECO:0000256" key="1">
    <source>
        <dbReference type="ARBA" id="ARBA00001561"/>
    </source>
</evidence>
<dbReference type="CDD" id="cd02696">
    <property type="entry name" value="MurNAc-LAA"/>
    <property type="match status" value="1"/>
</dbReference>
<dbReference type="SUPFAM" id="SSF53187">
    <property type="entry name" value="Zn-dependent exopeptidases"/>
    <property type="match status" value="1"/>
</dbReference>
<evidence type="ECO:0000256" key="7">
    <source>
        <dbReference type="ARBA" id="ARBA00022801"/>
    </source>
</evidence>
<dbReference type="Gene3D" id="2.60.40.3500">
    <property type="match status" value="1"/>
</dbReference>
<reference evidence="13 15" key="3">
    <citation type="submission" date="2020-09" db="EMBL/GenBank/DDBJ databases">
        <title>Complete, closed and curated genome sequences of Photobacterium damselae subsp. piscicida isolates from Australia indicate localised evolution and additional plasmid-borne pathogenicity mechanisms.</title>
        <authorList>
            <person name="Baseggio L."/>
            <person name="Silayeva O."/>
            <person name="Buller N."/>
            <person name="Landos M."/>
            <person name="Engelstaedter J."/>
            <person name="Barnes A.C."/>
        </authorList>
    </citation>
    <scope>NUCLEOTIDE SEQUENCE [LARGE SCALE GENOMIC DNA]</scope>
    <source>
        <strain evidence="13 15">AS-16-0540-1</strain>
    </source>
</reference>
<comment type="subcellular location">
    <subcellularLocation>
        <location evidence="2">Periplasm</location>
    </subcellularLocation>
</comment>
<dbReference type="EMBL" id="CP061854">
    <property type="protein sequence ID" value="QOD56308.1"/>
    <property type="molecule type" value="Genomic_DNA"/>
</dbReference>
<dbReference type="GO" id="GO:0030288">
    <property type="term" value="C:outer membrane-bounded periplasmic space"/>
    <property type="evidence" value="ECO:0007669"/>
    <property type="project" value="TreeGrafter"/>
</dbReference>
<dbReference type="AlphaFoldDB" id="A0A1V1V8E5"/>
<dbReference type="CDD" id="cd00118">
    <property type="entry name" value="LysM"/>
    <property type="match status" value="3"/>
</dbReference>
<evidence type="ECO:0000256" key="6">
    <source>
        <dbReference type="ARBA" id="ARBA00022764"/>
    </source>
</evidence>
<name>A0A1V1V8E5_PHODP</name>
<organism evidence="12 14">
    <name type="scientific">Photobacterium damsela subsp. piscicida</name>
    <name type="common">Pasteurella piscicida</name>
    <dbReference type="NCBI Taxonomy" id="38294"/>
    <lineage>
        <taxon>Bacteria</taxon>
        <taxon>Pseudomonadati</taxon>
        <taxon>Pseudomonadota</taxon>
        <taxon>Gammaproteobacteria</taxon>
        <taxon>Vibrionales</taxon>
        <taxon>Vibrionaceae</taxon>
        <taxon>Photobacterium</taxon>
    </lineage>
</organism>
<keyword evidence="7" id="KW-0378">Hydrolase</keyword>
<dbReference type="InterPro" id="IPR018392">
    <property type="entry name" value="LysM"/>
</dbReference>
<dbReference type="InterPro" id="IPR036779">
    <property type="entry name" value="LysM_dom_sf"/>
</dbReference>
<dbReference type="GO" id="GO:0071555">
    <property type="term" value="P:cell wall organization"/>
    <property type="evidence" value="ECO:0007669"/>
    <property type="project" value="UniProtKB-KW"/>
</dbReference>
<evidence type="ECO:0000256" key="8">
    <source>
        <dbReference type="ARBA" id="ARBA00023316"/>
    </source>
</evidence>
<dbReference type="GO" id="GO:0009253">
    <property type="term" value="P:peptidoglycan catabolic process"/>
    <property type="evidence" value="ECO:0007669"/>
    <property type="project" value="InterPro"/>
</dbReference>
<evidence type="ECO:0000256" key="2">
    <source>
        <dbReference type="ARBA" id="ARBA00004418"/>
    </source>
</evidence>
<dbReference type="EMBL" id="AP018045">
    <property type="protein sequence ID" value="BAX51704.1"/>
    <property type="molecule type" value="Genomic_DNA"/>
</dbReference>
<sequence>MALRSYLNLLIVGASLVSSSVWANELKGVRVWPAPDETRVVLDMQDKPVYSTFTLTKPDRLVVDLKKTSKDTKLPVVVKNSEILSQIRSSNAPKKGDFRLVFEIKDDVKPNIFALAPTPGGRYGHRLVLDLPHPGGESNLVVDKSKSTPATSQATAHMPKSMGKIVIAIDAGHGGEDPGSIGPHRKYEKNVTLAIAKKLAAKLNSTSGMEAVMTRRGDYYVGLSKRSEIARKNKALLLVSIHADAFTNPRPRGASVWVLNNRRANTEIGRWLEQSEKQSELLGGGDVLSGNSQDKYLSRAVLDLQFSHSQKEGYDVAESVLHQLRRVTRLHKSQPQHASLAVLKSPDIPSLLVETGFISNPTEERLLTSPAHQAKIADAVYRGIVDYFKANPPQGTMFASRGSTVKHKVTSGQTLSGIANRYGVSMATIRSANNLKSNSVNIGQVLVIPRGGNVVSTSSQKSVATKTAAISSSSTSTKVIYHTVKRGEYLGQLAEKYGTTMSRIRSLNKLKSDNVMLGQKLKIEVKAPKQITHKVQRGEFLSKIASKYGVSIASIRNANKLRADKLAVGQTLIIPRS</sequence>
<evidence type="ECO:0000256" key="3">
    <source>
        <dbReference type="ARBA" id="ARBA00010860"/>
    </source>
</evidence>
<dbReference type="SMART" id="SM00646">
    <property type="entry name" value="Ami_3"/>
    <property type="match status" value="1"/>
</dbReference>
<evidence type="ECO:0000313" key="15">
    <source>
        <dbReference type="Proteomes" id="UP000516656"/>
    </source>
</evidence>
<keyword evidence="5 10" id="KW-0732">Signal</keyword>
<reference evidence="12" key="1">
    <citation type="journal article" date="2017" name="Genome Announc.">
        <title>Whole-Genome Sequence of Photobacterium damselae subsp. piscicida Strain 91-197, Isolated from Hybrid Striped Bass (Morone sp.) in the United States.</title>
        <authorList>
            <person name="Teru Y."/>
            <person name="Hikima J."/>
            <person name="Kono T."/>
            <person name="Sakai M."/>
            <person name="Takano T."/>
            <person name="Hawke J.P."/>
            <person name="Takeyama H."/>
            <person name="Aoki T."/>
        </authorList>
    </citation>
    <scope>NUCLEOTIDE SEQUENCE</scope>
    <source>
        <strain evidence="12">91-197</strain>
    </source>
</reference>
<keyword evidence="8" id="KW-0961">Cell wall biogenesis/degradation</keyword>
<evidence type="ECO:0000256" key="5">
    <source>
        <dbReference type="ARBA" id="ARBA00022729"/>
    </source>
</evidence>
<evidence type="ECO:0000256" key="4">
    <source>
        <dbReference type="ARBA" id="ARBA00011901"/>
    </source>
</evidence>
<dbReference type="FunFam" id="3.40.630.40:FF:000001">
    <property type="entry name" value="N-acetylmuramoyl-L-alanine amidase"/>
    <property type="match status" value="1"/>
</dbReference>
<dbReference type="Pfam" id="PF01520">
    <property type="entry name" value="Amidase_3"/>
    <property type="match status" value="1"/>
</dbReference>
<dbReference type="Proteomes" id="UP000516656">
    <property type="component" value="Chromosome 1"/>
</dbReference>
<dbReference type="PANTHER" id="PTHR30404">
    <property type="entry name" value="N-ACETYLMURAMOYL-L-ALANINE AMIDASE"/>
    <property type="match status" value="1"/>
</dbReference>
<keyword evidence="6" id="KW-0574">Periplasm</keyword>
<dbReference type="Gene3D" id="3.10.350.10">
    <property type="entry name" value="LysM domain"/>
    <property type="match status" value="3"/>
</dbReference>
<proteinExistence type="inferred from homology"/>
<comment type="catalytic activity">
    <reaction evidence="1">
        <text>Hydrolyzes the link between N-acetylmuramoyl residues and L-amino acid residues in certain cell-wall glycopeptides.</text>
        <dbReference type="EC" id="3.5.1.28"/>
    </reaction>
</comment>
<reference evidence="14" key="2">
    <citation type="submission" date="2017-05" db="EMBL/GenBank/DDBJ databases">
        <title>Whole genome sequence of fish pathogenic bacteria, Photobacterium damselae subsp. piscicida, strain 91-197, isolated from hybrid striped bass (Morone sp.) in USA.</title>
        <authorList>
            <person name="Teru Y."/>
            <person name="Hikima J."/>
            <person name="Kono T."/>
            <person name="Sakai M."/>
            <person name="Takano T."/>
            <person name="Hawke J.P."/>
            <person name="Takeyama H."/>
            <person name="Aoki T."/>
        </authorList>
    </citation>
    <scope>NUCLEOTIDE SEQUENCE [LARGE SCALE GENOMIC DNA]</scope>
    <source>
        <strain evidence="14">91-197</strain>
    </source>
</reference>
<evidence type="ECO:0000256" key="9">
    <source>
        <dbReference type="ARBA" id="ARBA00074581"/>
    </source>
</evidence>
<dbReference type="GO" id="GO:0008745">
    <property type="term" value="F:N-acetylmuramoyl-L-alanine amidase activity"/>
    <property type="evidence" value="ECO:0007669"/>
    <property type="project" value="UniProtKB-EC"/>
</dbReference>
<evidence type="ECO:0000313" key="13">
    <source>
        <dbReference type="EMBL" id="QOD56308.1"/>
    </source>
</evidence>
<evidence type="ECO:0000313" key="14">
    <source>
        <dbReference type="Proteomes" id="UP000218676"/>
    </source>
</evidence>
<dbReference type="SUPFAM" id="SSF54106">
    <property type="entry name" value="LysM domain"/>
    <property type="match status" value="3"/>
</dbReference>
<dbReference type="SMART" id="SM00257">
    <property type="entry name" value="LysM"/>
    <property type="match status" value="3"/>
</dbReference>
<feature type="domain" description="LysM" evidence="11">
    <location>
        <begin position="480"/>
        <end position="523"/>
    </location>
</feature>
<dbReference type="Pfam" id="PF11741">
    <property type="entry name" value="AMIN"/>
    <property type="match status" value="1"/>
</dbReference>
<feature type="domain" description="LysM" evidence="11">
    <location>
        <begin position="531"/>
        <end position="574"/>
    </location>
</feature>
<dbReference type="Pfam" id="PF01476">
    <property type="entry name" value="LysM"/>
    <property type="match status" value="3"/>
</dbReference>
<gene>
    <name evidence="13" type="ORF">IC627_14080</name>
    <name evidence="12" type="ORF">PDPUS_1_00329</name>
</gene>
<dbReference type="RefSeq" id="WP_086957487.1">
    <property type="nucleotide sequence ID" value="NZ_AP018045.1"/>
</dbReference>
<protein>
    <recommendedName>
        <fullName evidence="9">N-acetylmuramoyl-L-alanine amidase AmiC</fullName>
        <ecNumber evidence="4">3.5.1.28</ecNumber>
    </recommendedName>
</protein>
<evidence type="ECO:0000256" key="10">
    <source>
        <dbReference type="SAM" id="SignalP"/>
    </source>
</evidence>
<comment type="similarity">
    <text evidence="3">Belongs to the N-acetylmuramoyl-L-alanine amidase 3 family.</text>
</comment>
<feature type="domain" description="LysM" evidence="11">
    <location>
        <begin position="405"/>
        <end position="448"/>
    </location>
</feature>
<feature type="chain" id="PRO_5041531069" description="N-acetylmuramoyl-L-alanine amidase AmiC" evidence="10">
    <location>
        <begin position="24"/>
        <end position="577"/>
    </location>
</feature>
<dbReference type="InterPro" id="IPR021731">
    <property type="entry name" value="AMIN_dom"/>
</dbReference>
<evidence type="ECO:0000259" key="11">
    <source>
        <dbReference type="PROSITE" id="PS51782"/>
    </source>
</evidence>